<evidence type="ECO:0000313" key="1">
    <source>
        <dbReference type="EMBL" id="MBA0804906.1"/>
    </source>
</evidence>
<reference evidence="1 2" key="1">
    <citation type="journal article" date="2019" name="Genome Biol. Evol.">
        <title>Insights into the evolution of the New World diploid cottons (Gossypium, subgenus Houzingenia) based on genome sequencing.</title>
        <authorList>
            <person name="Grover C.E."/>
            <person name="Arick M.A. 2nd"/>
            <person name="Thrash A."/>
            <person name="Conover J.L."/>
            <person name="Sanders W.S."/>
            <person name="Peterson D.G."/>
            <person name="Frelichowski J.E."/>
            <person name="Scheffler J.A."/>
            <person name="Scheffler B.E."/>
            <person name="Wendel J.F."/>
        </authorList>
    </citation>
    <scope>NUCLEOTIDE SEQUENCE [LARGE SCALE GENOMIC DNA]</scope>
    <source>
        <strain evidence="1">0</strain>
        <tissue evidence="1">Leaf</tissue>
    </source>
</reference>
<dbReference type="Proteomes" id="UP000593560">
    <property type="component" value="Unassembled WGS sequence"/>
</dbReference>
<name>A0A7J9H4X0_9ROSI</name>
<dbReference type="PANTHER" id="PTHR31286:SF99">
    <property type="entry name" value="DUF4283 DOMAIN-CONTAINING PROTEIN"/>
    <property type="match status" value="1"/>
</dbReference>
<dbReference type="InterPro" id="IPR040256">
    <property type="entry name" value="At4g02000-like"/>
</dbReference>
<dbReference type="OrthoDB" id="1001523at2759"/>
<accession>A0A7J9H4X0</accession>
<dbReference type="PANTHER" id="PTHR31286">
    <property type="entry name" value="GLYCINE-RICH CELL WALL STRUCTURAL PROTEIN 1.8-LIKE"/>
    <property type="match status" value="1"/>
</dbReference>
<protein>
    <recommendedName>
        <fullName evidence="3">DUF4283 domain-containing protein</fullName>
    </recommendedName>
</protein>
<dbReference type="EMBL" id="JABFAD010000008">
    <property type="protein sequence ID" value="MBA0804906.1"/>
    <property type="molecule type" value="Genomic_DNA"/>
</dbReference>
<keyword evidence="2" id="KW-1185">Reference proteome</keyword>
<dbReference type="AlphaFoldDB" id="A0A7J9H4X0"/>
<sequence>MSHVLGGNLSKLVRFLMIRRIWLRLVKKGWLTDWDVDGVDGDVCFDDVVSDSEETVVSGARVIFSIEEKQDMRKAWCITLKAKLLGKILGFKALSSKIIGGHYLIVCQWFLNFQPSCDKIESLVAWVHFSKLPLEYYTVMAIQRITFCVGRVICIDRNMEDVRRGGFARVYIALDLTKPLCSSITLGKVFQQVEYDGLQLICFQYGKFGHRKDSCPMSTSIASSTDKLTKVSFRSWMLVQRKTHKLVKDRVSNGKSSIGSEFLHGMGRFSSLSHVVDDTGEKLTSKSKDVVFDPTPLTSPSLGFHFKASSSNQIVLDLARLDSLIGPPFGVNIIDKTPSNPVVNLNHVLFPLKDVGKLASFIVSKDMATVTPQNRA</sequence>
<evidence type="ECO:0000313" key="2">
    <source>
        <dbReference type="Proteomes" id="UP000593560"/>
    </source>
</evidence>
<evidence type="ECO:0008006" key="3">
    <source>
        <dbReference type="Google" id="ProtNLM"/>
    </source>
</evidence>
<gene>
    <name evidence="1" type="ORF">Gohar_004461</name>
</gene>
<proteinExistence type="predicted"/>
<comment type="caution">
    <text evidence="1">The sequence shown here is derived from an EMBL/GenBank/DDBJ whole genome shotgun (WGS) entry which is preliminary data.</text>
</comment>
<organism evidence="1 2">
    <name type="scientific">Gossypium harknessii</name>
    <dbReference type="NCBI Taxonomy" id="34285"/>
    <lineage>
        <taxon>Eukaryota</taxon>
        <taxon>Viridiplantae</taxon>
        <taxon>Streptophyta</taxon>
        <taxon>Embryophyta</taxon>
        <taxon>Tracheophyta</taxon>
        <taxon>Spermatophyta</taxon>
        <taxon>Magnoliopsida</taxon>
        <taxon>eudicotyledons</taxon>
        <taxon>Gunneridae</taxon>
        <taxon>Pentapetalae</taxon>
        <taxon>rosids</taxon>
        <taxon>malvids</taxon>
        <taxon>Malvales</taxon>
        <taxon>Malvaceae</taxon>
        <taxon>Malvoideae</taxon>
        <taxon>Gossypium</taxon>
    </lineage>
</organism>